<keyword evidence="2" id="KW-1185">Reference proteome</keyword>
<dbReference type="Proteomes" id="UP000827976">
    <property type="component" value="Chromosome 7"/>
</dbReference>
<sequence>MTSIKLSYTKLSKSYESSEQEEDDQVNNNNKEEEEEGVVKRSSSSRIRWLRLRSSGSGKRFWRRPRVRIARLRRVLKRKVKVVRNAVDKVITRLKQGKPFFGELFAGNYMFMQVSPSPTIIMPLTDKRMDKLKVIKLNNGRVHLSLQ</sequence>
<name>A0ACB7VQS9_DIOAL</name>
<organism evidence="1 2">
    <name type="scientific">Dioscorea alata</name>
    <name type="common">Purple yam</name>
    <dbReference type="NCBI Taxonomy" id="55571"/>
    <lineage>
        <taxon>Eukaryota</taxon>
        <taxon>Viridiplantae</taxon>
        <taxon>Streptophyta</taxon>
        <taxon>Embryophyta</taxon>
        <taxon>Tracheophyta</taxon>
        <taxon>Spermatophyta</taxon>
        <taxon>Magnoliopsida</taxon>
        <taxon>Liliopsida</taxon>
        <taxon>Dioscoreales</taxon>
        <taxon>Dioscoreaceae</taxon>
        <taxon>Dioscorea</taxon>
    </lineage>
</organism>
<evidence type="ECO:0000313" key="2">
    <source>
        <dbReference type="Proteomes" id="UP000827976"/>
    </source>
</evidence>
<evidence type="ECO:0000313" key="1">
    <source>
        <dbReference type="EMBL" id="KAH7676817.1"/>
    </source>
</evidence>
<dbReference type="EMBL" id="CM037017">
    <property type="protein sequence ID" value="KAH7676817.1"/>
    <property type="molecule type" value="Genomic_DNA"/>
</dbReference>
<protein>
    <submittedName>
        <fullName evidence="1">Uncharacterized protein</fullName>
    </submittedName>
</protein>
<reference evidence="2" key="1">
    <citation type="journal article" date="2022" name="Nat. Commun.">
        <title>Chromosome evolution and the genetic basis of agronomically important traits in greater yam.</title>
        <authorList>
            <person name="Bredeson J.V."/>
            <person name="Lyons J.B."/>
            <person name="Oniyinde I.O."/>
            <person name="Okereke N.R."/>
            <person name="Kolade O."/>
            <person name="Nnabue I."/>
            <person name="Nwadili C.O."/>
            <person name="Hribova E."/>
            <person name="Parker M."/>
            <person name="Nwogha J."/>
            <person name="Shu S."/>
            <person name="Carlson J."/>
            <person name="Kariba R."/>
            <person name="Muthemba S."/>
            <person name="Knop K."/>
            <person name="Barton G.J."/>
            <person name="Sherwood A.V."/>
            <person name="Lopez-Montes A."/>
            <person name="Asiedu R."/>
            <person name="Jamnadass R."/>
            <person name="Muchugi A."/>
            <person name="Goodstein D."/>
            <person name="Egesi C.N."/>
            <person name="Featherston J."/>
            <person name="Asfaw A."/>
            <person name="Simpson G.G."/>
            <person name="Dolezel J."/>
            <person name="Hendre P.S."/>
            <person name="Van Deynze A."/>
            <person name="Kumar P.L."/>
            <person name="Obidiegwu J.E."/>
            <person name="Bhattacharjee R."/>
            <person name="Rokhsar D.S."/>
        </authorList>
    </citation>
    <scope>NUCLEOTIDE SEQUENCE [LARGE SCALE GENOMIC DNA]</scope>
    <source>
        <strain evidence="2">cv. TDa95/00328</strain>
    </source>
</reference>
<proteinExistence type="predicted"/>
<gene>
    <name evidence="1" type="ORF">IHE45_07G042100</name>
</gene>
<accession>A0ACB7VQS9</accession>
<comment type="caution">
    <text evidence="1">The sequence shown here is derived from an EMBL/GenBank/DDBJ whole genome shotgun (WGS) entry which is preliminary data.</text>
</comment>